<keyword evidence="2" id="KW-0472">Membrane</keyword>
<keyword evidence="2" id="KW-1133">Transmembrane helix</keyword>
<dbReference type="Proteomes" id="UP001215151">
    <property type="component" value="Unassembled WGS sequence"/>
</dbReference>
<feature type="compositionally biased region" description="Basic and acidic residues" evidence="1">
    <location>
        <begin position="253"/>
        <end position="264"/>
    </location>
</feature>
<evidence type="ECO:0000256" key="3">
    <source>
        <dbReference type="SAM" id="SignalP"/>
    </source>
</evidence>
<evidence type="ECO:0000313" key="5">
    <source>
        <dbReference type="Proteomes" id="UP001215151"/>
    </source>
</evidence>
<dbReference type="EMBL" id="JAPEVG010000161">
    <property type="protein sequence ID" value="KAJ8475363.1"/>
    <property type="molecule type" value="Genomic_DNA"/>
</dbReference>
<feature type="region of interest" description="Disordered" evidence="1">
    <location>
        <begin position="292"/>
        <end position="343"/>
    </location>
</feature>
<dbReference type="PANTHER" id="PTHR34883:SF8">
    <property type="entry name" value="EXTRACELLULAR SERINE-RICH PROTEIN (AFU_ORTHOLOGUE AFUA_6G00670)"/>
    <property type="match status" value="1"/>
</dbReference>
<gene>
    <name evidence="4" type="ORF">ONZ51_g6599</name>
</gene>
<feature type="transmembrane region" description="Helical" evidence="2">
    <location>
        <begin position="218"/>
        <end position="242"/>
    </location>
</feature>
<feature type="region of interest" description="Disordered" evidence="1">
    <location>
        <begin position="253"/>
        <end position="278"/>
    </location>
</feature>
<keyword evidence="2" id="KW-0812">Transmembrane</keyword>
<dbReference type="InterPro" id="IPR052953">
    <property type="entry name" value="Ser-rich/MCO-related"/>
</dbReference>
<dbReference type="PANTHER" id="PTHR34883">
    <property type="entry name" value="SERINE-RICH PROTEIN, PUTATIVE-RELATED-RELATED"/>
    <property type="match status" value="1"/>
</dbReference>
<dbReference type="Gene3D" id="2.60.40.420">
    <property type="entry name" value="Cupredoxins - blue copper proteins"/>
    <property type="match status" value="1"/>
</dbReference>
<comment type="caution">
    <text evidence="4">The sequence shown here is derived from an EMBL/GenBank/DDBJ whole genome shotgun (WGS) entry which is preliminary data.</text>
</comment>
<keyword evidence="3" id="KW-0732">Signal</keyword>
<evidence type="ECO:0000256" key="2">
    <source>
        <dbReference type="SAM" id="Phobius"/>
    </source>
</evidence>
<evidence type="ECO:0008006" key="6">
    <source>
        <dbReference type="Google" id="ProtNLM"/>
    </source>
</evidence>
<feature type="chain" id="PRO_5042000258" description="Extracellular serine-rich protein" evidence="3">
    <location>
        <begin position="22"/>
        <end position="343"/>
    </location>
</feature>
<dbReference type="InterPro" id="IPR008972">
    <property type="entry name" value="Cupredoxin"/>
</dbReference>
<dbReference type="SUPFAM" id="SSF49503">
    <property type="entry name" value="Cupredoxins"/>
    <property type="match status" value="1"/>
</dbReference>
<protein>
    <recommendedName>
        <fullName evidence="6">Extracellular serine-rich protein</fullName>
    </recommendedName>
</protein>
<sequence>MRQLAAILRLALSIPVAVTMAQNVQVIHVGQQAGTVTILGFDPPLVNAASGDIVSFVFDSVPSNHSVVQSTFDSPCQPLKGGFASGFVVVPAGASGPFPTWNLTITNDAEPIWFYCAQTQVRRECEGGFCADGQLAAHCEGGMVGVINFNAPISRQGLASFEAKAKAQTVVGSPKPALSDLPTAGSTFIDSTAHTSATPVSPTRVAASNNPGRRHVPVATIVGAVVGVAAAVTIASVSILYFRRCQHRRRAALRRDAHQRDSTSRHVGVPPTKRGSMMDDEEAASVEIAARDPVVEPSGRPSISMRYYDPDDPSTYPPSLPTIRRERTVPIQPPGIPEVYGTP</sequence>
<dbReference type="CDD" id="cd00920">
    <property type="entry name" value="Cupredoxin"/>
    <property type="match status" value="1"/>
</dbReference>
<name>A0AAD7XAE8_9APHY</name>
<feature type="signal peptide" evidence="3">
    <location>
        <begin position="1"/>
        <end position="21"/>
    </location>
</feature>
<dbReference type="AlphaFoldDB" id="A0AAD7XAE8"/>
<evidence type="ECO:0000313" key="4">
    <source>
        <dbReference type="EMBL" id="KAJ8475363.1"/>
    </source>
</evidence>
<accession>A0AAD7XAE8</accession>
<reference evidence="4" key="1">
    <citation type="submission" date="2022-11" db="EMBL/GenBank/DDBJ databases">
        <title>Genome Sequence of Cubamyces cubensis.</title>
        <authorList>
            <person name="Buettner E."/>
        </authorList>
    </citation>
    <scope>NUCLEOTIDE SEQUENCE</scope>
    <source>
        <strain evidence="4">MPL-01</strain>
    </source>
</reference>
<keyword evidence="5" id="KW-1185">Reference proteome</keyword>
<proteinExistence type="predicted"/>
<evidence type="ECO:0000256" key="1">
    <source>
        <dbReference type="SAM" id="MobiDB-lite"/>
    </source>
</evidence>
<organism evidence="4 5">
    <name type="scientific">Trametes cubensis</name>
    <dbReference type="NCBI Taxonomy" id="1111947"/>
    <lineage>
        <taxon>Eukaryota</taxon>
        <taxon>Fungi</taxon>
        <taxon>Dikarya</taxon>
        <taxon>Basidiomycota</taxon>
        <taxon>Agaricomycotina</taxon>
        <taxon>Agaricomycetes</taxon>
        <taxon>Polyporales</taxon>
        <taxon>Polyporaceae</taxon>
        <taxon>Trametes</taxon>
    </lineage>
</organism>